<dbReference type="Proteomes" id="UP000317371">
    <property type="component" value="Unassembled WGS sequence"/>
</dbReference>
<dbReference type="GO" id="GO:0016052">
    <property type="term" value="P:carbohydrate catabolic process"/>
    <property type="evidence" value="ECO:0007669"/>
    <property type="project" value="TreeGrafter"/>
</dbReference>
<dbReference type="GO" id="GO:0009063">
    <property type="term" value="P:amino acid catabolic process"/>
    <property type="evidence" value="ECO:0007669"/>
    <property type="project" value="InterPro"/>
</dbReference>
<evidence type="ECO:0000313" key="5">
    <source>
        <dbReference type="EMBL" id="TQE96940.1"/>
    </source>
</evidence>
<dbReference type="Pfam" id="PF13378">
    <property type="entry name" value="MR_MLE_C"/>
    <property type="match status" value="1"/>
</dbReference>
<dbReference type="SUPFAM" id="SSF54826">
    <property type="entry name" value="Enolase N-terminal domain-like"/>
    <property type="match status" value="1"/>
</dbReference>
<keyword evidence="6" id="KW-1185">Reference proteome</keyword>
<accession>A0A540VJJ4</accession>
<protein>
    <submittedName>
        <fullName evidence="5">Mandelate racemase/muconate lactonizing enzyme family protein</fullName>
    </submittedName>
</protein>
<dbReference type="InterPro" id="IPR029065">
    <property type="entry name" value="Enolase_C-like"/>
</dbReference>
<dbReference type="GO" id="GO:0000287">
    <property type="term" value="F:magnesium ion binding"/>
    <property type="evidence" value="ECO:0007669"/>
    <property type="project" value="TreeGrafter"/>
</dbReference>
<dbReference type="Gene3D" id="3.30.390.10">
    <property type="entry name" value="Enolase-like, N-terminal domain"/>
    <property type="match status" value="1"/>
</dbReference>
<dbReference type="SMART" id="SM00922">
    <property type="entry name" value="MR_MLE"/>
    <property type="match status" value="1"/>
</dbReference>
<evidence type="ECO:0000256" key="2">
    <source>
        <dbReference type="ARBA" id="ARBA00022723"/>
    </source>
</evidence>
<evidence type="ECO:0000256" key="1">
    <source>
        <dbReference type="ARBA" id="ARBA00001946"/>
    </source>
</evidence>
<dbReference type="RefSeq" id="WP_141608925.1">
    <property type="nucleotide sequence ID" value="NZ_VIGC02000005.1"/>
</dbReference>
<dbReference type="PANTHER" id="PTHR13794:SF58">
    <property type="entry name" value="MITOCHONDRIAL ENOLASE SUPERFAMILY MEMBER 1"/>
    <property type="match status" value="1"/>
</dbReference>
<comment type="cofactor">
    <cofactor evidence="1">
        <name>Mg(2+)</name>
        <dbReference type="ChEBI" id="CHEBI:18420"/>
    </cofactor>
</comment>
<dbReference type="Gene3D" id="3.20.20.120">
    <property type="entry name" value="Enolase-like C-terminal domain"/>
    <property type="match status" value="1"/>
</dbReference>
<dbReference type="InterPro" id="IPR029017">
    <property type="entry name" value="Enolase-like_N"/>
</dbReference>
<sequence length="385" mass="42086">MRITAMETFLLQSPLERPFGWSQGWTDHRATGLLKITTDAGLVGWGEGISGPAAAILRDYFAPHLLGQDPMQRNALWHRMYHTLYNANLAGGFGGSALSAVDIALWDIAGQALGRPIYELLGGQVRDRVAVYATGLYYTEGEFPHRLLEEARGYVAAGFRGMKTKVGGLSLAEDVRRVAAIREAIGPDVHLMVDANQAYNPATAIRIGQMLAPYDILWFEEPVAAQDVDGYLQVKAAVPMAIAGGEGLRTRFDFRDFLARRALDIAQPDVINVGGITELRNVALMANAFGVQVNAHVWGSPVMIAATLHVMATVPPCPTARQPLPYQQEPVMEFDRTPSIIRETVCREPIQQQDGFVPVPDGPGLGIQVDEEAVRRLCVAHQRIP</sequence>
<reference evidence="5 6" key="1">
    <citation type="submission" date="2019-06" db="EMBL/GenBank/DDBJ databases">
        <title>Genome sequence of Litorilinea aerophila BAA-2444.</title>
        <authorList>
            <person name="Maclea K.S."/>
            <person name="Maurais E.G."/>
            <person name="Iannazzi L.C."/>
        </authorList>
    </citation>
    <scope>NUCLEOTIDE SEQUENCE [LARGE SCALE GENOMIC DNA]</scope>
    <source>
        <strain evidence="5 6">ATCC BAA-2444</strain>
    </source>
</reference>
<dbReference type="GO" id="GO:0016836">
    <property type="term" value="F:hydro-lyase activity"/>
    <property type="evidence" value="ECO:0007669"/>
    <property type="project" value="TreeGrafter"/>
</dbReference>
<dbReference type="SFLD" id="SFLDG00179">
    <property type="entry name" value="mandelate_racemase"/>
    <property type="match status" value="1"/>
</dbReference>
<dbReference type="InterPro" id="IPR013342">
    <property type="entry name" value="Mandelate_racemase_C"/>
</dbReference>
<dbReference type="InterPro" id="IPR013341">
    <property type="entry name" value="Mandelate_racemase_N_dom"/>
</dbReference>
<feature type="domain" description="Mandelate racemase/muconate lactonizing enzyme C-terminal" evidence="4">
    <location>
        <begin position="144"/>
        <end position="241"/>
    </location>
</feature>
<proteinExistence type="predicted"/>
<dbReference type="InterPro" id="IPR046945">
    <property type="entry name" value="RHMD-like"/>
</dbReference>
<dbReference type="InterPro" id="IPR036849">
    <property type="entry name" value="Enolase-like_C_sf"/>
</dbReference>
<gene>
    <name evidence="5" type="ORF">FKZ61_04685</name>
</gene>
<comment type="caution">
    <text evidence="5">The sequence shown here is derived from an EMBL/GenBank/DDBJ whole genome shotgun (WGS) entry which is preliminary data.</text>
</comment>
<dbReference type="OrthoDB" id="9785902at2"/>
<dbReference type="Pfam" id="PF02746">
    <property type="entry name" value="MR_MLE_N"/>
    <property type="match status" value="1"/>
</dbReference>
<evidence type="ECO:0000313" key="6">
    <source>
        <dbReference type="Proteomes" id="UP000317371"/>
    </source>
</evidence>
<keyword evidence="3" id="KW-0460">Magnesium</keyword>
<evidence type="ECO:0000259" key="4">
    <source>
        <dbReference type="SMART" id="SM00922"/>
    </source>
</evidence>
<dbReference type="SUPFAM" id="SSF51604">
    <property type="entry name" value="Enolase C-terminal domain-like"/>
    <property type="match status" value="1"/>
</dbReference>
<dbReference type="PANTHER" id="PTHR13794">
    <property type="entry name" value="ENOLASE SUPERFAMILY, MANDELATE RACEMASE"/>
    <property type="match status" value="1"/>
</dbReference>
<dbReference type="SFLD" id="SFLDS00001">
    <property type="entry name" value="Enolase"/>
    <property type="match status" value="1"/>
</dbReference>
<dbReference type="FunCoup" id="A0A540VJJ4">
    <property type="interactions" value="51"/>
</dbReference>
<name>A0A540VJJ4_9CHLR</name>
<evidence type="ECO:0000256" key="3">
    <source>
        <dbReference type="ARBA" id="ARBA00022842"/>
    </source>
</evidence>
<organism evidence="5 6">
    <name type="scientific">Litorilinea aerophila</name>
    <dbReference type="NCBI Taxonomy" id="1204385"/>
    <lineage>
        <taxon>Bacteria</taxon>
        <taxon>Bacillati</taxon>
        <taxon>Chloroflexota</taxon>
        <taxon>Caldilineae</taxon>
        <taxon>Caldilineales</taxon>
        <taxon>Caldilineaceae</taxon>
        <taxon>Litorilinea</taxon>
    </lineage>
</organism>
<dbReference type="PROSITE" id="PS00908">
    <property type="entry name" value="MR_MLE_1"/>
    <property type="match status" value="1"/>
</dbReference>
<dbReference type="AlphaFoldDB" id="A0A540VJJ4"/>
<keyword evidence="2" id="KW-0479">Metal-binding</keyword>
<dbReference type="EMBL" id="VIGC01000005">
    <property type="protein sequence ID" value="TQE96940.1"/>
    <property type="molecule type" value="Genomic_DNA"/>
</dbReference>
<dbReference type="InterPro" id="IPR018110">
    <property type="entry name" value="Mandel_Rmase/mucon_lact_enz_CS"/>
</dbReference>
<dbReference type="CDD" id="cd03316">
    <property type="entry name" value="MR_like"/>
    <property type="match status" value="1"/>
</dbReference>
<dbReference type="InParanoid" id="A0A540VJJ4"/>